<keyword evidence="3" id="KW-0732">Signal</keyword>
<comment type="similarity">
    <text evidence="5">Belongs to the cysteine-rich repeat secretory protein family.</text>
</comment>
<gene>
    <name evidence="7" type="ORF">C24_LOCUS13470</name>
</gene>
<dbReference type="AlphaFoldDB" id="A0A5S9XEM2"/>
<evidence type="ECO:0000256" key="1">
    <source>
        <dbReference type="ARBA" id="ARBA00004613"/>
    </source>
</evidence>
<keyword evidence="2" id="KW-0964">Secreted</keyword>
<sequence length="220" mass="24317">MYYSSSISKRLVLVPVLVVMATQLLLTRTISSLNMTNAYLHHKCLVSQGKIKPGSLDEKDFNAIIKSLSKDSYAFRTGYSMMAFGDEPNMVSVTFQCRGDSYGDKCRSCFATAQSELRKRCPRDKGAIIWYDHCLVEFSSSDTTGQINYDDGFCMPSAKNVSGDRISFELSVLALISNLTRIAVTKKQKIIKKLGQAGTVCGWGGEARDEEVVRNGAVYA</sequence>
<dbReference type="InterPro" id="IPR050581">
    <property type="entry name" value="CRR_secretory_protein"/>
</dbReference>
<dbReference type="Gene3D" id="3.30.430.20">
    <property type="entry name" value="Gnk2 domain, C-X8-C-X2-C motif"/>
    <property type="match status" value="1"/>
</dbReference>
<dbReference type="GO" id="GO:0005576">
    <property type="term" value="C:extracellular region"/>
    <property type="evidence" value="ECO:0007669"/>
    <property type="project" value="UniProtKB-SubCell"/>
</dbReference>
<accession>A0A5S9XEM2</accession>
<evidence type="ECO:0000313" key="7">
    <source>
        <dbReference type="EMBL" id="CAA0383255.1"/>
    </source>
</evidence>
<dbReference type="InterPro" id="IPR002902">
    <property type="entry name" value="GNK2"/>
</dbReference>
<dbReference type="EMBL" id="CACSHJ010000089">
    <property type="protein sequence ID" value="CAA0383255.1"/>
    <property type="molecule type" value="Genomic_DNA"/>
</dbReference>
<dbReference type="PROSITE" id="PS51473">
    <property type="entry name" value="GNK2"/>
    <property type="match status" value="1"/>
</dbReference>
<reference evidence="7 8" key="1">
    <citation type="submission" date="2019-12" db="EMBL/GenBank/DDBJ databases">
        <authorList>
            <person name="Jiao W.-B."/>
            <person name="Schneeberger K."/>
        </authorList>
    </citation>
    <scope>NUCLEOTIDE SEQUENCE [LARGE SCALE GENOMIC DNA]</scope>
    <source>
        <strain evidence="8">cv. C24</strain>
    </source>
</reference>
<evidence type="ECO:0000259" key="6">
    <source>
        <dbReference type="PROSITE" id="PS51473"/>
    </source>
</evidence>
<dbReference type="InterPro" id="IPR038408">
    <property type="entry name" value="GNK2_sf"/>
</dbReference>
<dbReference type="Pfam" id="PF01657">
    <property type="entry name" value="Stress-antifung"/>
    <property type="match status" value="1"/>
</dbReference>
<keyword evidence="4" id="KW-0677">Repeat</keyword>
<protein>
    <recommendedName>
        <fullName evidence="6">Gnk2-homologous domain-containing protein</fullName>
    </recommendedName>
</protein>
<dbReference type="Proteomes" id="UP000434276">
    <property type="component" value="Unassembled WGS sequence"/>
</dbReference>
<organism evidence="7 8">
    <name type="scientific">Arabidopsis thaliana</name>
    <name type="common">Mouse-ear cress</name>
    <dbReference type="NCBI Taxonomy" id="3702"/>
    <lineage>
        <taxon>Eukaryota</taxon>
        <taxon>Viridiplantae</taxon>
        <taxon>Streptophyta</taxon>
        <taxon>Embryophyta</taxon>
        <taxon>Tracheophyta</taxon>
        <taxon>Spermatophyta</taxon>
        <taxon>Magnoliopsida</taxon>
        <taxon>eudicotyledons</taxon>
        <taxon>Gunneridae</taxon>
        <taxon>Pentapetalae</taxon>
        <taxon>rosids</taxon>
        <taxon>malvids</taxon>
        <taxon>Brassicales</taxon>
        <taxon>Brassicaceae</taxon>
        <taxon>Camelineae</taxon>
        <taxon>Arabidopsis</taxon>
    </lineage>
</organism>
<dbReference type="ExpressionAtlas" id="A0A5S9XEM2">
    <property type="expression patterns" value="baseline"/>
</dbReference>
<dbReference type="OrthoDB" id="1089109at2759"/>
<evidence type="ECO:0000313" key="8">
    <source>
        <dbReference type="Proteomes" id="UP000434276"/>
    </source>
</evidence>
<dbReference type="PANTHER" id="PTHR32411">
    <property type="entry name" value="CYSTEINE-RICH REPEAT SECRETORY PROTEIN 38-RELATED"/>
    <property type="match status" value="1"/>
</dbReference>
<comment type="subcellular location">
    <subcellularLocation>
        <location evidence="1">Secreted</location>
    </subcellularLocation>
</comment>
<feature type="domain" description="Gnk2-homologous" evidence="6">
    <location>
        <begin position="39"/>
        <end position="143"/>
    </location>
</feature>
<evidence type="ECO:0000256" key="3">
    <source>
        <dbReference type="ARBA" id="ARBA00022729"/>
    </source>
</evidence>
<name>A0A5S9XEM2_ARATH</name>
<dbReference type="PANTHER" id="PTHR32411:SF53">
    <property type="entry name" value="CYSTEINE-RICH REPEAT SECRETORY PROTEIN 18-RELATED"/>
    <property type="match status" value="1"/>
</dbReference>
<evidence type="ECO:0000256" key="4">
    <source>
        <dbReference type="ARBA" id="ARBA00022737"/>
    </source>
</evidence>
<evidence type="ECO:0000256" key="5">
    <source>
        <dbReference type="ARBA" id="ARBA00038515"/>
    </source>
</evidence>
<dbReference type="CDD" id="cd23509">
    <property type="entry name" value="Gnk2-like"/>
    <property type="match status" value="1"/>
</dbReference>
<evidence type="ECO:0000256" key="2">
    <source>
        <dbReference type="ARBA" id="ARBA00022525"/>
    </source>
</evidence>
<proteinExistence type="inferred from homology"/>